<evidence type="ECO:0000313" key="3">
    <source>
        <dbReference type="Proteomes" id="UP001189429"/>
    </source>
</evidence>
<feature type="transmembrane region" description="Helical" evidence="1">
    <location>
        <begin position="233"/>
        <end position="250"/>
    </location>
</feature>
<accession>A0ABN9RHC6</accession>
<feature type="transmembrane region" description="Helical" evidence="1">
    <location>
        <begin position="113"/>
        <end position="136"/>
    </location>
</feature>
<proteinExistence type="predicted"/>
<dbReference type="EMBL" id="CAUYUJ010006733">
    <property type="protein sequence ID" value="CAK0818474.1"/>
    <property type="molecule type" value="Genomic_DNA"/>
</dbReference>
<keyword evidence="1" id="KW-0812">Transmembrane</keyword>
<feature type="transmembrane region" description="Helical" evidence="1">
    <location>
        <begin position="167"/>
        <end position="186"/>
    </location>
</feature>
<comment type="caution">
    <text evidence="2">The sequence shown here is derived from an EMBL/GenBank/DDBJ whole genome shotgun (WGS) entry which is preliminary data.</text>
</comment>
<keyword evidence="1" id="KW-1133">Transmembrane helix</keyword>
<organism evidence="2 3">
    <name type="scientific">Prorocentrum cordatum</name>
    <dbReference type="NCBI Taxonomy" id="2364126"/>
    <lineage>
        <taxon>Eukaryota</taxon>
        <taxon>Sar</taxon>
        <taxon>Alveolata</taxon>
        <taxon>Dinophyceae</taxon>
        <taxon>Prorocentrales</taxon>
        <taxon>Prorocentraceae</taxon>
        <taxon>Prorocentrum</taxon>
    </lineage>
</organism>
<feature type="transmembrane region" description="Helical" evidence="1">
    <location>
        <begin position="192"/>
        <end position="212"/>
    </location>
</feature>
<evidence type="ECO:0000313" key="2">
    <source>
        <dbReference type="EMBL" id="CAK0818474.1"/>
    </source>
</evidence>
<dbReference type="Proteomes" id="UP001189429">
    <property type="component" value="Unassembled WGS sequence"/>
</dbReference>
<protein>
    <submittedName>
        <fullName evidence="2">Uncharacterized protein</fullName>
    </submittedName>
</protein>
<evidence type="ECO:0000256" key="1">
    <source>
        <dbReference type="SAM" id="Phobius"/>
    </source>
</evidence>
<keyword evidence="1" id="KW-0472">Membrane</keyword>
<name>A0ABN9RHC6_9DINO</name>
<feature type="transmembrane region" description="Helical" evidence="1">
    <location>
        <begin position="288"/>
        <end position="311"/>
    </location>
</feature>
<keyword evidence="3" id="KW-1185">Reference proteome</keyword>
<sequence>MADLSVCFVFAFGPRGDRGRAPGGAAPSGRAITTCPWCWWGWRRRQSRGGRLRETSTISTAAWNIEERDNKLMALHFNSPIYNAIKPWLWYWYPLFPSHWLWWQVRRQVAGEAAAAIRLLCAGVVGPVLLSIWFTWRGPRCLLALVDNASTLRVLQVNQKHYYLRRLLWRVPFFSIVVSALVFAVIPSQADAFVAWASYFVCKGCIFGFVSFGTSRVGSGQQGIGTAFGRLRWTLFGYVCMLLELLVIWLPQCRGAHWVSDKLLAPVCSRTSEPGVALLLAQVLGCNATAWIVIVSCVLVVVVSQSLLFWCTECGQEAIGSGSVAECDFIDVWIRKAGMTNWSELRHLPRRRGGGSRRSRRAGCRTRADVVRSGGPRAWAFPLPRGHLAWCAAGCSGRGLASTSSSGDRRLPSLVRWEAAEGWRR</sequence>
<gene>
    <name evidence="2" type="ORF">PCOR1329_LOCUS20737</name>
</gene>
<reference evidence="2" key="1">
    <citation type="submission" date="2023-10" db="EMBL/GenBank/DDBJ databases">
        <authorList>
            <person name="Chen Y."/>
            <person name="Shah S."/>
            <person name="Dougan E. K."/>
            <person name="Thang M."/>
            <person name="Chan C."/>
        </authorList>
    </citation>
    <scope>NUCLEOTIDE SEQUENCE [LARGE SCALE GENOMIC DNA]</scope>
</reference>